<dbReference type="SUPFAM" id="SSF140566">
    <property type="entry name" value="FlgN-like"/>
    <property type="match status" value="1"/>
</dbReference>
<organism evidence="4 5">
    <name type="scientific">Kistimonas scapharcae</name>
    <dbReference type="NCBI Taxonomy" id="1036133"/>
    <lineage>
        <taxon>Bacteria</taxon>
        <taxon>Pseudomonadati</taxon>
        <taxon>Pseudomonadota</taxon>
        <taxon>Gammaproteobacteria</taxon>
        <taxon>Oceanospirillales</taxon>
        <taxon>Endozoicomonadaceae</taxon>
        <taxon>Kistimonas</taxon>
    </lineage>
</organism>
<proteinExistence type="inferred from homology"/>
<comment type="similarity">
    <text evidence="2">Belongs to the FlgN family.</text>
</comment>
<dbReference type="RefSeq" id="WP_345198379.1">
    <property type="nucleotide sequence ID" value="NZ_BAABFL010000465.1"/>
</dbReference>
<sequence>MTESLLKTLQDGCTLLTTLRAQLTRQHSALVSRQTTRLQHVAGLIEKSHDLLACHMAQCQDQLARLGYKTLVAWLNNPGTTLSAEATHEARSLHREYLALALQCQQQRDTNRWLLEKQSQVCQLYVNQLNGLKRQRYDALGQRINDRAAHKLVQS</sequence>
<dbReference type="Gene3D" id="1.20.58.300">
    <property type="entry name" value="FlgN-like"/>
    <property type="match status" value="1"/>
</dbReference>
<evidence type="ECO:0000256" key="1">
    <source>
        <dbReference type="ARBA" id="ARBA00002397"/>
    </source>
</evidence>
<dbReference type="InterPro" id="IPR007809">
    <property type="entry name" value="FlgN-like"/>
</dbReference>
<evidence type="ECO:0000313" key="4">
    <source>
        <dbReference type="EMBL" id="GAA4651909.1"/>
    </source>
</evidence>
<protein>
    <recommendedName>
        <fullName evidence="6">Flagellar biosynthesis protein FlgN</fullName>
    </recommendedName>
</protein>
<gene>
    <name evidence="4" type="ORF">GCM10023116_41930</name>
</gene>
<accession>A0ABP8V7F2</accession>
<comment type="function">
    <text evidence="1">Required for the efficient initiation of filament assembly.</text>
</comment>
<keyword evidence="3" id="KW-1005">Bacterial flagellum biogenesis</keyword>
<dbReference type="Pfam" id="PF05130">
    <property type="entry name" value="FlgN"/>
    <property type="match status" value="1"/>
</dbReference>
<evidence type="ECO:0000313" key="5">
    <source>
        <dbReference type="Proteomes" id="UP001500604"/>
    </source>
</evidence>
<dbReference type="InterPro" id="IPR036679">
    <property type="entry name" value="FlgN-like_sf"/>
</dbReference>
<comment type="caution">
    <text evidence="4">The sequence shown here is derived from an EMBL/GenBank/DDBJ whole genome shotgun (WGS) entry which is preliminary data.</text>
</comment>
<evidence type="ECO:0008006" key="6">
    <source>
        <dbReference type="Google" id="ProtNLM"/>
    </source>
</evidence>
<reference evidence="5" key="1">
    <citation type="journal article" date="2019" name="Int. J. Syst. Evol. Microbiol.">
        <title>The Global Catalogue of Microorganisms (GCM) 10K type strain sequencing project: providing services to taxonomists for standard genome sequencing and annotation.</title>
        <authorList>
            <consortium name="The Broad Institute Genomics Platform"/>
            <consortium name="The Broad Institute Genome Sequencing Center for Infectious Disease"/>
            <person name="Wu L."/>
            <person name="Ma J."/>
        </authorList>
    </citation>
    <scope>NUCLEOTIDE SEQUENCE [LARGE SCALE GENOMIC DNA]</scope>
    <source>
        <strain evidence="5">JCM 17805</strain>
    </source>
</reference>
<evidence type="ECO:0000256" key="3">
    <source>
        <dbReference type="ARBA" id="ARBA00022795"/>
    </source>
</evidence>
<dbReference type="Proteomes" id="UP001500604">
    <property type="component" value="Unassembled WGS sequence"/>
</dbReference>
<evidence type="ECO:0000256" key="2">
    <source>
        <dbReference type="ARBA" id="ARBA00007703"/>
    </source>
</evidence>
<name>A0ABP8V7F2_9GAMM</name>
<keyword evidence="5" id="KW-1185">Reference proteome</keyword>
<dbReference type="EMBL" id="BAABFL010000465">
    <property type="protein sequence ID" value="GAA4651909.1"/>
    <property type="molecule type" value="Genomic_DNA"/>
</dbReference>